<keyword evidence="4 8" id="KW-0812">Transmembrane</keyword>
<evidence type="ECO:0000259" key="9">
    <source>
        <dbReference type="PROSITE" id="PS50850"/>
    </source>
</evidence>
<dbReference type="InterPro" id="IPR005828">
    <property type="entry name" value="MFS_sugar_transport-like"/>
</dbReference>
<feature type="domain" description="Major facilitator superfamily (MFS) profile" evidence="9">
    <location>
        <begin position="15"/>
        <end position="446"/>
    </location>
</feature>
<dbReference type="AlphaFoldDB" id="A0A0F4YLN3"/>
<feature type="transmembrane region" description="Helical" evidence="8">
    <location>
        <begin position="108"/>
        <end position="128"/>
    </location>
</feature>
<dbReference type="PROSITE" id="PS50850">
    <property type="entry name" value="MFS"/>
    <property type="match status" value="1"/>
</dbReference>
<evidence type="ECO:0000313" key="10">
    <source>
        <dbReference type="EMBL" id="KKA18528.1"/>
    </source>
</evidence>
<keyword evidence="5 8" id="KW-1133">Transmembrane helix</keyword>
<gene>
    <name evidence="10" type="ORF">T310_7522</name>
</gene>
<evidence type="ECO:0000256" key="1">
    <source>
        <dbReference type="ARBA" id="ARBA00004141"/>
    </source>
</evidence>
<dbReference type="OrthoDB" id="6133115at2759"/>
<accession>A0A0F4YLN3</accession>
<dbReference type="EMBL" id="LASV01000446">
    <property type="protein sequence ID" value="KKA18528.1"/>
    <property type="molecule type" value="Genomic_DNA"/>
</dbReference>
<dbReference type="GO" id="GO:0005351">
    <property type="term" value="F:carbohydrate:proton symporter activity"/>
    <property type="evidence" value="ECO:0007669"/>
    <property type="project" value="TreeGrafter"/>
</dbReference>
<dbReference type="Gene3D" id="1.20.1250.20">
    <property type="entry name" value="MFS general substrate transporter like domains"/>
    <property type="match status" value="1"/>
</dbReference>
<evidence type="ECO:0000313" key="11">
    <source>
        <dbReference type="Proteomes" id="UP000053958"/>
    </source>
</evidence>
<feature type="transmembrane region" description="Helical" evidence="8">
    <location>
        <begin position="423"/>
        <end position="442"/>
    </location>
</feature>
<feature type="transmembrane region" description="Helical" evidence="8">
    <location>
        <begin position="171"/>
        <end position="192"/>
    </location>
</feature>
<dbReference type="SUPFAM" id="SSF103473">
    <property type="entry name" value="MFS general substrate transporter"/>
    <property type="match status" value="1"/>
</dbReference>
<keyword evidence="6 8" id="KW-0472">Membrane</keyword>
<keyword evidence="3 7" id="KW-0813">Transport</keyword>
<dbReference type="RefSeq" id="XP_013325140.1">
    <property type="nucleotide sequence ID" value="XM_013469686.1"/>
</dbReference>
<dbReference type="InterPro" id="IPR050360">
    <property type="entry name" value="MFS_Sugar_Transporters"/>
</dbReference>
<evidence type="ECO:0000256" key="4">
    <source>
        <dbReference type="ARBA" id="ARBA00022692"/>
    </source>
</evidence>
<dbReference type="PANTHER" id="PTHR48022:SF28">
    <property type="entry name" value="MAJOR FACILITATOR SUPERFAMILY (MFS) PROFILE DOMAIN-CONTAINING PROTEIN-RELATED"/>
    <property type="match status" value="1"/>
</dbReference>
<dbReference type="InterPro" id="IPR036259">
    <property type="entry name" value="MFS_trans_sf"/>
</dbReference>
<evidence type="ECO:0000256" key="5">
    <source>
        <dbReference type="ARBA" id="ARBA00022989"/>
    </source>
</evidence>
<feature type="transmembrane region" description="Helical" evidence="8">
    <location>
        <begin position="54"/>
        <end position="75"/>
    </location>
</feature>
<reference evidence="10 11" key="1">
    <citation type="submission" date="2015-04" db="EMBL/GenBank/DDBJ databases">
        <authorList>
            <person name="Heijne W.H."/>
            <person name="Fedorova N.D."/>
            <person name="Nierman W.C."/>
            <person name="Vollebregt A.W."/>
            <person name="Zhao Z."/>
            <person name="Wu L."/>
            <person name="Kumar M."/>
            <person name="Stam H."/>
            <person name="van den Berg M.A."/>
            <person name="Pel H.J."/>
        </authorList>
    </citation>
    <scope>NUCLEOTIDE SEQUENCE [LARGE SCALE GENOMIC DNA]</scope>
    <source>
        <strain evidence="10 11">CBS 393.64</strain>
    </source>
</reference>
<organism evidence="10 11">
    <name type="scientific">Rasamsonia emersonii (strain ATCC 16479 / CBS 393.64 / IMI 116815)</name>
    <dbReference type="NCBI Taxonomy" id="1408163"/>
    <lineage>
        <taxon>Eukaryota</taxon>
        <taxon>Fungi</taxon>
        <taxon>Dikarya</taxon>
        <taxon>Ascomycota</taxon>
        <taxon>Pezizomycotina</taxon>
        <taxon>Eurotiomycetes</taxon>
        <taxon>Eurotiomycetidae</taxon>
        <taxon>Eurotiales</taxon>
        <taxon>Trichocomaceae</taxon>
        <taxon>Rasamsonia</taxon>
    </lineage>
</organism>
<dbReference type="PRINTS" id="PR00171">
    <property type="entry name" value="SUGRTRNSPORT"/>
</dbReference>
<proteinExistence type="inferred from homology"/>
<feature type="transmembrane region" description="Helical" evidence="8">
    <location>
        <begin position="302"/>
        <end position="320"/>
    </location>
</feature>
<feature type="transmembrane region" description="Helical" evidence="8">
    <location>
        <begin position="395"/>
        <end position="417"/>
    </location>
</feature>
<dbReference type="PANTHER" id="PTHR48022">
    <property type="entry name" value="PLASTIDIC GLUCOSE TRANSPORTER 4"/>
    <property type="match status" value="1"/>
</dbReference>
<keyword evidence="11" id="KW-1185">Reference proteome</keyword>
<feature type="transmembrane region" description="Helical" evidence="8">
    <location>
        <begin position="82"/>
        <end position="102"/>
    </location>
</feature>
<dbReference type="Pfam" id="PF00083">
    <property type="entry name" value="Sugar_tr"/>
    <property type="match status" value="1"/>
</dbReference>
<comment type="subcellular location">
    <subcellularLocation>
        <location evidence="1">Membrane</location>
        <topology evidence="1">Multi-pass membrane protein</topology>
    </subcellularLocation>
</comment>
<evidence type="ECO:0000256" key="2">
    <source>
        <dbReference type="ARBA" id="ARBA00010992"/>
    </source>
</evidence>
<dbReference type="GeneID" id="25319794"/>
<protein>
    <recommendedName>
        <fullName evidence="9">Major facilitator superfamily (MFS) profile domain-containing protein</fullName>
    </recommendedName>
</protein>
<sequence>MPYLGLRGKKLLAAVTASAGMGFILFGYDNGVMGSVLGAPSFEEQFHLSSTMEGTMTAMFELGCIIGAWSVSLFGEPWGRRTIIHMGTLCVCIGAAIQTSSYSTAQLIVGRIVAGIGMGFITSSVPVWQAETSPASIRGTMVCSSLSFVLLGQLIAYWAEYGTSRYSSSFSWRFPFALQAIIAIIVSLMLFFMPESPRWLFSHDRDEEAVQVLRCLSSSADETKVETEAEEIRAAIIYENSVQRGWLDLFKEDNVRSRWRVALAIGLQSMQPFSGSAVITYYQTVIFQNSIGMDRNQAQLMSGYLSIWFLAASFLTWFLIERAGRRPLFLIFCIAMAIAMAVIAAMVEVNTYASGIVAATAIFLYEAFFTWGWMGNLWCYTAEILPLDCRSKGMGFAVGCQWVWNFVMIFVTPIGLANIGWRMYIIFAIFNLSFFPIIYFFLPETAGLSLEVLDAVFVDKASNPVKKAGEFRKKIKRGEAIVLRDELEDALGSGEKAQAQARYVERMGKTTP</sequence>
<feature type="transmembrane region" description="Helical" evidence="8">
    <location>
        <begin position="140"/>
        <end position="159"/>
    </location>
</feature>
<evidence type="ECO:0000256" key="7">
    <source>
        <dbReference type="RuleBase" id="RU003346"/>
    </source>
</evidence>
<dbReference type="FunFam" id="1.20.1250.20:FF:000090">
    <property type="entry name" value="MFS sugar transporter, putative"/>
    <property type="match status" value="1"/>
</dbReference>
<comment type="caution">
    <text evidence="10">The sequence shown here is derived from an EMBL/GenBank/DDBJ whole genome shotgun (WGS) entry which is preliminary data.</text>
</comment>
<feature type="transmembrane region" description="Helical" evidence="8">
    <location>
        <begin position="352"/>
        <end position="374"/>
    </location>
</feature>
<comment type="similarity">
    <text evidence="2 7">Belongs to the major facilitator superfamily. Sugar transporter (TC 2.A.1.1) family.</text>
</comment>
<dbReference type="NCBIfam" id="TIGR00879">
    <property type="entry name" value="SP"/>
    <property type="match status" value="1"/>
</dbReference>
<name>A0A0F4YLN3_RASE3</name>
<evidence type="ECO:0000256" key="3">
    <source>
        <dbReference type="ARBA" id="ARBA00022448"/>
    </source>
</evidence>
<dbReference type="InterPro" id="IPR003663">
    <property type="entry name" value="Sugar/inositol_transpt"/>
</dbReference>
<feature type="transmembrane region" description="Helical" evidence="8">
    <location>
        <begin position="261"/>
        <end position="282"/>
    </location>
</feature>
<dbReference type="GO" id="GO:0016020">
    <property type="term" value="C:membrane"/>
    <property type="evidence" value="ECO:0007669"/>
    <property type="project" value="UniProtKB-SubCell"/>
</dbReference>
<dbReference type="InterPro" id="IPR020846">
    <property type="entry name" value="MFS_dom"/>
</dbReference>
<feature type="transmembrane region" description="Helical" evidence="8">
    <location>
        <begin position="327"/>
        <end position="346"/>
    </location>
</feature>
<evidence type="ECO:0000256" key="8">
    <source>
        <dbReference type="SAM" id="Phobius"/>
    </source>
</evidence>
<evidence type="ECO:0000256" key="6">
    <source>
        <dbReference type="ARBA" id="ARBA00023136"/>
    </source>
</evidence>
<dbReference type="Proteomes" id="UP000053958">
    <property type="component" value="Unassembled WGS sequence"/>
</dbReference>